<dbReference type="Proteomes" id="UP001460270">
    <property type="component" value="Unassembled WGS sequence"/>
</dbReference>
<name>A0AAW0PLF8_9GOBI</name>
<dbReference type="InterPro" id="IPR001849">
    <property type="entry name" value="PH_domain"/>
</dbReference>
<reference evidence="7" key="1">
    <citation type="submission" date="2024-04" db="EMBL/GenBank/DDBJ databases">
        <title>Salinicola lusitanus LLJ914,a marine bacterium isolated from the Okinawa Trough.</title>
        <authorList>
            <person name="Li J."/>
        </authorList>
    </citation>
    <scope>NUCLEOTIDE SEQUENCE [LARGE SCALE GENOMIC DNA]</scope>
</reference>
<protein>
    <recommendedName>
        <fullName evidence="5">PH domain-containing protein</fullName>
    </recommendedName>
</protein>
<keyword evidence="2" id="KW-0963">Cytoplasm</keyword>
<dbReference type="GO" id="GO:0017124">
    <property type="term" value="F:SH3 domain binding"/>
    <property type="evidence" value="ECO:0007669"/>
    <property type="project" value="TreeGrafter"/>
</dbReference>
<evidence type="ECO:0000256" key="1">
    <source>
        <dbReference type="ARBA" id="ARBA00004496"/>
    </source>
</evidence>
<evidence type="ECO:0000313" key="7">
    <source>
        <dbReference type="Proteomes" id="UP001460270"/>
    </source>
</evidence>
<dbReference type="FunFam" id="2.30.29.30:FF:000171">
    <property type="entry name" value="Actin filament-associated protein 1-like 2 isoform 1"/>
    <property type="match status" value="1"/>
</dbReference>
<dbReference type="SUPFAM" id="SSF50729">
    <property type="entry name" value="PH domain-like"/>
    <property type="match status" value="1"/>
</dbReference>
<evidence type="ECO:0000256" key="2">
    <source>
        <dbReference type="ARBA" id="ARBA00022490"/>
    </source>
</evidence>
<keyword evidence="3" id="KW-0677">Repeat</keyword>
<dbReference type="GO" id="GO:0007346">
    <property type="term" value="P:regulation of mitotic cell cycle"/>
    <property type="evidence" value="ECO:0007669"/>
    <property type="project" value="TreeGrafter"/>
</dbReference>
<dbReference type="PANTHER" id="PTHR14338">
    <property type="entry name" value="ACTIN FILAMENT-ASSOCIATED PROTEIN 1 FAMILY MEMBER"/>
    <property type="match status" value="1"/>
</dbReference>
<dbReference type="Pfam" id="PF00169">
    <property type="entry name" value="PH"/>
    <property type="match status" value="1"/>
</dbReference>
<dbReference type="CDD" id="cd13306">
    <property type="entry name" value="PH1_AFAP"/>
    <property type="match status" value="1"/>
</dbReference>
<comment type="caution">
    <text evidence="6">The sequence shown here is derived from an EMBL/GenBank/DDBJ whole genome shotgun (WGS) entry which is preliminary data.</text>
</comment>
<comment type="subcellular location">
    <subcellularLocation>
        <location evidence="1">Cytoplasm</location>
    </subcellularLocation>
</comment>
<evidence type="ECO:0000256" key="4">
    <source>
        <dbReference type="ARBA" id="ARBA00023054"/>
    </source>
</evidence>
<evidence type="ECO:0000259" key="5">
    <source>
        <dbReference type="PROSITE" id="PS50003"/>
    </source>
</evidence>
<evidence type="ECO:0000256" key="3">
    <source>
        <dbReference type="ARBA" id="ARBA00022737"/>
    </source>
</evidence>
<dbReference type="GO" id="GO:0005829">
    <property type="term" value="C:cytosol"/>
    <property type="evidence" value="ECO:0007669"/>
    <property type="project" value="TreeGrafter"/>
</dbReference>
<organism evidence="6 7">
    <name type="scientific">Mugilogobius chulae</name>
    <name type="common">yellowstripe goby</name>
    <dbReference type="NCBI Taxonomy" id="88201"/>
    <lineage>
        <taxon>Eukaryota</taxon>
        <taxon>Metazoa</taxon>
        <taxon>Chordata</taxon>
        <taxon>Craniata</taxon>
        <taxon>Vertebrata</taxon>
        <taxon>Euteleostomi</taxon>
        <taxon>Actinopterygii</taxon>
        <taxon>Neopterygii</taxon>
        <taxon>Teleostei</taxon>
        <taxon>Neoteleostei</taxon>
        <taxon>Acanthomorphata</taxon>
        <taxon>Gobiaria</taxon>
        <taxon>Gobiiformes</taxon>
        <taxon>Gobioidei</taxon>
        <taxon>Gobiidae</taxon>
        <taxon>Gobionellinae</taxon>
        <taxon>Mugilogobius</taxon>
    </lineage>
</organism>
<dbReference type="PROSITE" id="PS50003">
    <property type="entry name" value="PH_DOMAIN"/>
    <property type="match status" value="1"/>
</dbReference>
<feature type="domain" description="PH" evidence="5">
    <location>
        <begin position="172"/>
        <end position="268"/>
    </location>
</feature>
<dbReference type="SMART" id="SM00233">
    <property type="entry name" value="PH"/>
    <property type="match status" value="1"/>
</dbReference>
<keyword evidence="4" id="KW-0175">Coiled coil</keyword>
<dbReference type="Gene3D" id="2.30.29.30">
    <property type="entry name" value="Pleckstrin-homology domain (PH domain)/Phosphotyrosine-binding domain (PTB)"/>
    <property type="match status" value="1"/>
</dbReference>
<dbReference type="AlphaFoldDB" id="A0AAW0PLF8"/>
<accession>A0AAW0PLF8</accession>
<dbReference type="GO" id="GO:0042169">
    <property type="term" value="F:SH2 domain binding"/>
    <property type="evidence" value="ECO:0007669"/>
    <property type="project" value="TreeGrafter"/>
</dbReference>
<dbReference type="EMBL" id="JBBPFD010000007">
    <property type="protein sequence ID" value="KAK7919578.1"/>
    <property type="molecule type" value="Genomic_DNA"/>
</dbReference>
<dbReference type="GO" id="GO:0006954">
    <property type="term" value="P:inflammatory response"/>
    <property type="evidence" value="ECO:0007669"/>
    <property type="project" value="TreeGrafter"/>
</dbReference>
<dbReference type="PANTHER" id="PTHR14338:SF4">
    <property type="entry name" value="ACTIN FILAMENT-ASSOCIATED PROTEIN 1-LIKE 2"/>
    <property type="match status" value="1"/>
</dbReference>
<proteinExistence type="predicted"/>
<dbReference type="InterPro" id="IPR011993">
    <property type="entry name" value="PH-like_dom_sf"/>
</dbReference>
<evidence type="ECO:0000313" key="6">
    <source>
        <dbReference type="EMBL" id="KAK7919578.1"/>
    </source>
</evidence>
<gene>
    <name evidence="6" type="ORF">WMY93_010862</name>
</gene>
<sequence>MEKHKVLDRLLVELHRFLLILDKENLSGNATVQKSLLSDLLYSYRGPAGGDEEYIYMNKVVVSDSKDRGDGLVNGKAGKFSPVPQKNLPELPPPRTGVMGREPFPLPPLPASDTSESYYEEAQPYEEAVNDDGEAVSSSYESYDEEEVSKGKCSSAQHQWPSTEAPFELMRDSRICAFLWRKKWLGQWAKQLCVIRDDRLMCYKSSKEQTPLLDVSLLGCSVVYKEKQLKRKEHRLKIVPVGGEAIVLGLQSKEQTEQWLKVIQEISPKPAENGDSLHSALTHPGLSALRVSLEIGTQKVAAAPTVTMKHVKTKM</sequence>
<dbReference type="GO" id="GO:0045742">
    <property type="term" value="P:positive regulation of epidermal growth factor receptor signaling pathway"/>
    <property type="evidence" value="ECO:0007669"/>
    <property type="project" value="TreeGrafter"/>
</dbReference>
<keyword evidence="7" id="KW-1185">Reference proteome</keyword>
<dbReference type="GO" id="GO:0032757">
    <property type="term" value="P:positive regulation of interleukin-8 production"/>
    <property type="evidence" value="ECO:0007669"/>
    <property type="project" value="TreeGrafter"/>
</dbReference>
<dbReference type="GO" id="GO:0045893">
    <property type="term" value="P:positive regulation of DNA-templated transcription"/>
    <property type="evidence" value="ECO:0007669"/>
    <property type="project" value="TreeGrafter"/>
</dbReference>
<dbReference type="InterPro" id="IPR030113">
    <property type="entry name" value="AFAP"/>
</dbReference>
<dbReference type="GO" id="GO:0032675">
    <property type="term" value="P:regulation of interleukin-6 production"/>
    <property type="evidence" value="ECO:0007669"/>
    <property type="project" value="TreeGrafter"/>
</dbReference>